<dbReference type="GO" id="GO:0030286">
    <property type="term" value="C:dynein complex"/>
    <property type="evidence" value="ECO:0007669"/>
    <property type="project" value="InterPro"/>
</dbReference>
<evidence type="ECO:0000313" key="2">
    <source>
        <dbReference type="Proteomes" id="UP000282613"/>
    </source>
</evidence>
<dbReference type="EMBL" id="UYRS01018623">
    <property type="protein sequence ID" value="VDK38426.1"/>
    <property type="molecule type" value="Genomic_DNA"/>
</dbReference>
<dbReference type="WBParaSite" id="TASK_0000746801-mRNA-1">
    <property type="protein sequence ID" value="TASK_0000746801-mRNA-1"/>
    <property type="gene ID" value="TASK_0000746801"/>
</dbReference>
<dbReference type="PANTHER" id="PTHR47705">
    <property type="entry name" value="AGAP000321-PA"/>
    <property type="match status" value="1"/>
</dbReference>
<dbReference type="SUPFAM" id="SSF54648">
    <property type="entry name" value="DLC"/>
    <property type="match status" value="1"/>
</dbReference>
<dbReference type="InterPro" id="IPR001372">
    <property type="entry name" value="Dynein_light_chain_typ-1/2"/>
</dbReference>
<evidence type="ECO:0000313" key="3">
    <source>
        <dbReference type="WBParaSite" id="TASK_0000746801-mRNA-1"/>
    </source>
</evidence>
<dbReference type="GO" id="GO:0003824">
    <property type="term" value="F:catalytic activity"/>
    <property type="evidence" value="ECO:0007669"/>
    <property type="project" value="InterPro"/>
</dbReference>
<dbReference type="Pfam" id="PF01221">
    <property type="entry name" value="Dynein_light"/>
    <property type="match status" value="1"/>
</dbReference>
<dbReference type="GO" id="GO:0007017">
    <property type="term" value="P:microtubule-based process"/>
    <property type="evidence" value="ECO:0007669"/>
    <property type="project" value="InterPro"/>
</dbReference>
<sequence length="663" mass="73890">MPHQKAVVKTTDMPDDMQQFAVEVAFAAIKTGADNQGIASYIRDAVRHEYPGNWHCIVGTNFGRMVGRVVTMTPRTEGKVKTIQVVRDLSPDPSEVYHKGGGHLNGIIVNKENSNLCNDSETQEIQLEFTCLMHNSRTEEGHAENRRLKFWFIEDTDHNRKLHDSYDFFKDLVNQETFPKDYVGFIKRMLKLLQSDRYPNLRRVDLDIVPLEPCSQDAFVPEVDQRPVELVVREGLLRTLEDAYPNVLSMDDLIRLTNHDDTGLLVKQLKELETTNFIQPVCIESGSEKKWGYRRKLNVLHKVEVIAGAAKLKSISDEQKPTVAIITNLLCEKLAVDSLIERKTTYIRYETKGDSNVYTIGYIGSVKVISVKLPMVGWERQAKISSSGIVTRLLGTFQTIQHVILCGVGGGVPHVYEFKKHSRLGDIVVSAPSEDSSCPDSSQPWYIFCEAVDYVNGNASPNADGDTSQQKQQEVAFTHKKFAPKNPILLTYAKALLEAGPTSWHPIIEEGLNNLKDHEFNFNRPPAETDKLKIQIGDEMIVDVKHPEPPGEVPPPPLVRLGCIGSGHAVTQCQSFRDLFAVNQNLLAYDTEFDQVLASLLGNGVGSFLIIRGIADYAEGRQGTDAGGASTSWQPYSALTAAAFTRALVLKLPSMESPSHFVS</sequence>
<dbReference type="SUPFAM" id="SSF53167">
    <property type="entry name" value="Purine and uridine phosphorylases"/>
    <property type="match status" value="1"/>
</dbReference>
<dbReference type="PANTHER" id="PTHR47705:SF1">
    <property type="entry name" value="PNP_UDP_1 DOMAIN-CONTAINING PROTEIN"/>
    <property type="match status" value="1"/>
</dbReference>
<evidence type="ECO:0000313" key="1">
    <source>
        <dbReference type="EMBL" id="VDK38426.1"/>
    </source>
</evidence>
<dbReference type="STRING" id="60517.A0A0R3WAA8"/>
<dbReference type="Gene3D" id="3.40.50.1580">
    <property type="entry name" value="Nucleoside phosphorylase domain"/>
    <property type="match status" value="1"/>
</dbReference>
<organism evidence="3">
    <name type="scientific">Taenia asiatica</name>
    <name type="common">Asian tapeworm</name>
    <dbReference type="NCBI Taxonomy" id="60517"/>
    <lineage>
        <taxon>Eukaryota</taxon>
        <taxon>Metazoa</taxon>
        <taxon>Spiralia</taxon>
        <taxon>Lophotrochozoa</taxon>
        <taxon>Platyhelminthes</taxon>
        <taxon>Cestoda</taxon>
        <taxon>Eucestoda</taxon>
        <taxon>Cyclophyllidea</taxon>
        <taxon>Taeniidae</taxon>
        <taxon>Taenia</taxon>
    </lineage>
</organism>
<reference evidence="3" key="1">
    <citation type="submission" date="2016-04" db="UniProtKB">
        <authorList>
            <consortium name="WormBaseParasite"/>
        </authorList>
    </citation>
    <scope>IDENTIFICATION</scope>
</reference>
<dbReference type="InterPro" id="IPR035994">
    <property type="entry name" value="Nucleoside_phosphorylase_sf"/>
</dbReference>
<name>A0A0R3WAA8_TAEAS</name>
<protein>
    <submittedName>
        <fullName evidence="3">Dynein light chain</fullName>
    </submittedName>
</protein>
<dbReference type="AlphaFoldDB" id="A0A0R3WAA8"/>
<keyword evidence="2" id="KW-1185">Reference proteome</keyword>
<gene>
    <name evidence="1" type="ORF">TASK_LOCUS7469</name>
</gene>
<dbReference type="OrthoDB" id="1577640at2759"/>
<accession>A0A0R3WAA8</accession>
<dbReference type="SMART" id="SM01375">
    <property type="entry name" value="Dynein_light"/>
    <property type="match status" value="1"/>
</dbReference>
<dbReference type="Proteomes" id="UP000282613">
    <property type="component" value="Unassembled WGS sequence"/>
</dbReference>
<dbReference type="InterPro" id="IPR037177">
    <property type="entry name" value="DLC_sf"/>
</dbReference>
<dbReference type="Gene3D" id="3.30.740.10">
    <property type="entry name" value="Protein Inhibitor Of Neuronal Nitric Oxide Synthase"/>
    <property type="match status" value="1"/>
</dbReference>
<dbReference type="GO" id="GO:0009116">
    <property type="term" value="P:nucleoside metabolic process"/>
    <property type="evidence" value="ECO:0007669"/>
    <property type="project" value="InterPro"/>
</dbReference>
<proteinExistence type="predicted"/>
<reference evidence="1 2" key="2">
    <citation type="submission" date="2018-11" db="EMBL/GenBank/DDBJ databases">
        <authorList>
            <consortium name="Pathogen Informatics"/>
        </authorList>
    </citation>
    <scope>NUCLEOTIDE SEQUENCE [LARGE SCALE GENOMIC DNA]</scope>
</reference>